<accession>A0AA86TWQ2</accession>
<dbReference type="EMBL" id="CAXDID020000890">
    <property type="protein sequence ID" value="CAL6115550.1"/>
    <property type="molecule type" value="Genomic_DNA"/>
</dbReference>
<evidence type="ECO:0000256" key="1">
    <source>
        <dbReference type="SAM" id="Coils"/>
    </source>
</evidence>
<gene>
    <name evidence="3" type="ORF">HINF_LOCUS18856</name>
    <name evidence="4" type="ORF">HINF_LOCUS78675</name>
</gene>
<keyword evidence="1" id="KW-0175">Coiled coil</keyword>
<evidence type="ECO:0000256" key="2">
    <source>
        <dbReference type="SAM" id="SignalP"/>
    </source>
</evidence>
<keyword evidence="5" id="KW-1185">Reference proteome</keyword>
<keyword evidence="2" id="KW-0732">Signal</keyword>
<reference evidence="3" key="1">
    <citation type="submission" date="2023-06" db="EMBL/GenBank/DDBJ databases">
        <authorList>
            <person name="Kurt Z."/>
        </authorList>
    </citation>
    <scope>NUCLEOTIDE SEQUENCE</scope>
</reference>
<protein>
    <submittedName>
        <fullName evidence="3">Uncharacterized protein</fullName>
    </submittedName>
</protein>
<comment type="caution">
    <text evidence="3">The sequence shown here is derived from an EMBL/GenBank/DDBJ whole genome shotgun (WGS) entry which is preliminary data.</text>
</comment>
<dbReference type="AlphaFoldDB" id="A0AA86TWQ2"/>
<reference evidence="4 5" key="2">
    <citation type="submission" date="2024-07" db="EMBL/GenBank/DDBJ databases">
        <authorList>
            <person name="Akdeniz Z."/>
        </authorList>
    </citation>
    <scope>NUCLEOTIDE SEQUENCE [LARGE SCALE GENOMIC DNA]</scope>
</reference>
<organism evidence="3">
    <name type="scientific">Hexamita inflata</name>
    <dbReference type="NCBI Taxonomy" id="28002"/>
    <lineage>
        <taxon>Eukaryota</taxon>
        <taxon>Metamonada</taxon>
        <taxon>Diplomonadida</taxon>
        <taxon>Hexamitidae</taxon>
        <taxon>Hexamitinae</taxon>
        <taxon>Hexamita</taxon>
    </lineage>
</organism>
<name>A0AA86TWQ2_9EUKA</name>
<dbReference type="EMBL" id="CATOUU010000476">
    <property type="protein sequence ID" value="CAI9931211.1"/>
    <property type="molecule type" value="Genomic_DNA"/>
</dbReference>
<feature type="chain" id="PRO_5041719378" evidence="2">
    <location>
        <begin position="21"/>
        <end position="129"/>
    </location>
</feature>
<evidence type="ECO:0000313" key="5">
    <source>
        <dbReference type="Proteomes" id="UP001642409"/>
    </source>
</evidence>
<evidence type="ECO:0000313" key="3">
    <source>
        <dbReference type="EMBL" id="CAI9931211.1"/>
    </source>
</evidence>
<sequence length="129" mass="14643">MNLIKKPIWWVLSSLGISKAADLPPIPDAPQQRTPVRLTDPKHVTFSPAKEFIPDYEFGSTQAQIGSRTPTKLIRELTEMCPEQCSEQLMQLAKIVEDLREELADSKIENSRLIRENQILKGEESKEGK</sequence>
<feature type="coiled-coil region" evidence="1">
    <location>
        <begin position="89"/>
        <end position="116"/>
    </location>
</feature>
<dbReference type="Proteomes" id="UP001642409">
    <property type="component" value="Unassembled WGS sequence"/>
</dbReference>
<proteinExistence type="predicted"/>
<feature type="signal peptide" evidence="2">
    <location>
        <begin position="1"/>
        <end position="20"/>
    </location>
</feature>
<evidence type="ECO:0000313" key="4">
    <source>
        <dbReference type="EMBL" id="CAL6115550.1"/>
    </source>
</evidence>